<reference evidence="2 3" key="1">
    <citation type="journal article" date="2017" name="BMC Genomics">
        <title>Genome sequencing of 39 Akkermansia muciniphila isolates reveals its population structure, genomic and functional diverisity, and global distribution in mammalian gut microbiotas.</title>
        <authorList>
            <person name="Guo X."/>
            <person name="Li S."/>
            <person name="Zhang J."/>
            <person name="Wu F."/>
            <person name="Li X."/>
            <person name="Wu D."/>
            <person name="Zhang M."/>
            <person name="Ou Z."/>
            <person name="Jie Z."/>
            <person name="Yan Q."/>
            <person name="Li P."/>
            <person name="Yi J."/>
            <person name="Peng Y."/>
        </authorList>
    </citation>
    <scope>NUCLEOTIDE SEQUENCE [LARGE SCALE GENOMIC DNA]</scope>
    <source>
        <strain evidence="2 3">GP43</strain>
    </source>
</reference>
<feature type="signal peptide" evidence="1">
    <location>
        <begin position="1"/>
        <end position="24"/>
    </location>
</feature>
<dbReference type="AlphaFoldDB" id="A0AAP8NJP4"/>
<dbReference type="RefSeq" id="WP_102736014.1">
    <property type="nucleotide sequence ID" value="NZ_PJKN01000006.1"/>
</dbReference>
<organism evidence="2 3">
    <name type="scientific">Akkermansia muciniphila</name>
    <dbReference type="NCBI Taxonomy" id="239935"/>
    <lineage>
        <taxon>Bacteria</taxon>
        <taxon>Pseudomonadati</taxon>
        <taxon>Verrucomicrobiota</taxon>
        <taxon>Verrucomicrobiia</taxon>
        <taxon>Verrucomicrobiales</taxon>
        <taxon>Akkermansiaceae</taxon>
        <taxon>Akkermansia</taxon>
    </lineage>
</organism>
<feature type="chain" id="PRO_5043012260" evidence="1">
    <location>
        <begin position="25"/>
        <end position="589"/>
    </location>
</feature>
<gene>
    <name evidence="2" type="ORF">CXU09_10340</name>
</gene>
<evidence type="ECO:0000313" key="3">
    <source>
        <dbReference type="Proteomes" id="UP000235914"/>
    </source>
</evidence>
<accession>A0AAP8NJP4</accession>
<evidence type="ECO:0000313" key="2">
    <source>
        <dbReference type="EMBL" id="PNC53990.1"/>
    </source>
</evidence>
<sequence length="589" mass="66949">MAANILLRMLLCCVLLLVSGVSRARDATAVESLLRADYSSVIIDGVRNQLRKHLDSGTLSPEKIRRIVHHPELEQLCHIGQFFRYASQEKAFSTRELRDWTFTRWLVSHPEVFRKLAHAGYAQQSSLAILYRLWNSADRDLCGVDLNIALGACLIADVFTAEECIARYGFYHDSHHHGRCYPQADSLEPWEWAVVLRGKESLEDLAWAQQFIEGKNIKPEQAGGKFTGFIPYRKKNHRGISIHAGAAFYDNKPITLQLYTEYGGVCGAVSKGAAGFLRAKGVPAYPIGQPGHCAFIWKHPKGQWLIGNNIGGWNWANGGNKLPWKGPVQIISALCAFWQGPQARESSLMYDLSFYSRNPQHVELLLQEACRANPYNYPAWARYLGIKAGGAGDKKKLEYLIQFSKAMPHEHNLIDYVAGHVLKINPEKVNPYELYACGVSPDSTPEAEELFIRQFWKKLIADCPEVKLHAVYKEGTTGNFLNLWLEKSKNVKWNSKMKSKTSKAFQQALLALTGKEKIFIKMMKSYRRFLIMWNDEKYMMQAHEFVQDHLKGITSDQVKKEMAGMGRKMGILLKNDKILNMYGQNRESE</sequence>
<keyword evidence="1" id="KW-0732">Signal</keyword>
<comment type="caution">
    <text evidence="2">The sequence shown here is derived from an EMBL/GenBank/DDBJ whole genome shotgun (WGS) entry which is preliminary data.</text>
</comment>
<name>A0AAP8NJP4_9BACT</name>
<evidence type="ECO:0000256" key="1">
    <source>
        <dbReference type="SAM" id="SignalP"/>
    </source>
</evidence>
<protein>
    <submittedName>
        <fullName evidence="2">Uncharacterized protein</fullName>
    </submittedName>
</protein>
<dbReference type="Proteomes" id="UP000235914">
    <property type="component" value="Unassembled WGS sequence"/>
</dbReference>
<proteinExistence type="predicted"/>
<dbReference type="EMBL" id="PJKN01000006">
    <property type="protein sequence ID" value="PNC53990.1"/>
    <property type="molecule type" value="Genomic_DNA"/>
</dbReference>